<feature type="transmembrane region" description="Helical" evidence="10">
    <location>
        <begin position="226"/>
        <end position="244"/>
    </location>
</feature>
<evidence type="ECO:0000313" key="13">
    <source>
        <dbReference type="EnsemblMetazoa" id="ISCW023768-PA"/>
    </source>
</evidence>
<reference evidence="13" key="2">
    <citation type="submission" date="2020-05" db="UniProtKB">
        <authorList>
            <consortium name="EnsemblMetazoa"/>
        </authorList>
    </citation>
    <scope>IDENTIFICATION</scope>
    <source>
        <strain evidence="13">wikel</strain>
    </source>
</reference>
<evidence type="ECO:0000256" key="4">
    <source>
        <dbReference type="ARBA" id="ARBA00022989"/>
    </source>
</evidence>
<name>B7QHN3_IXOSC</name>
<keyword evidence="7 8" id="KW-0407">Ion channel</keyword>
<keyword evidence="4 10" id="KW-1133">Transmembrane helix</keyword>
<keyword evidence="14" id="KW-1185">Reference proteome</keyword>
<dbReference type="EMBL" id="ABJB010555631">
    <property type="status" value="NOT_ANNOTATED_CDS"/>
    <property type="molecule type" value="Genomic_DNA"/>
</dbReference>
<evidence type="ECO:0000256" key="9">
    <source>
        <dbReference type="SAM" id="MobiDB-lite"/>
    </source>
</evidence>
<keyword evidence="6 10" id="KW-0472">Membrane</keyword>
<keyword evidence="3 8" id="KW-0812">Transmembrane</keyword>
<dbReference type="SUPFAM" id="SSF81324">
    <property type="entry name" value="Voltage-gated potassium channels"/>
    <property type="match status" value="2"/>
</dbReference>
<dbReference type="HOGENOM" id="CLU_022504_5_2_1"/>
<dbReference type="InterPro" id="IPR003280">
    <property type="entry name" value="2pore_dom_K_chnl"/>
</dbReference>
<protein>
    <recommendedName>
        <fullName evidence="11">Potassium channel domain-containing protein</fullName>
    </recommendedName>
</protein>
<dbReference type="GO" id="GO:0022841">
    <property type="term" value="F:potassium ion leak channel activity"/>
    <property type="evidence" value="ECO:0000318"/>
    <property type="project" value="GO_Central"/>
</dbReference>
<dbReference type="STRING" id="6945.B7QHN3"/>
<dbReference type="VEuPathDB" id="VectorBase:ISCP_027386"/>
<dbReference type="Pfam" id="PF07885">
    <property type="entry name" value="Ion_trans_2"/>
    <property type="match status" value="2"/>
</dbReference>
<dbReference type="EMBL" id="ABJB010120683">
    <property type="status" value="NOT_ANNOTATED_CDS"/>
    <property type="molecule type" value="Genomic_DNA"/>
</dbReference>
<feature type="transmembrane region" description="Helical" evidence="10">
    <location>
        <begin position="256"/>
        <end position="276"/>
    </location>
</feature>
<keyword evidence="5 8" id="KW-0406">Ion transport</keyword>
<dbReference type="AlphaFoldDB" id="B7QHN3"/>
<feature type="region of interest" description="Disordered" evidence="9">
    <location>
        <begin position="114"/>
        <end position="150"/>
    </location>
</feature>
<evidence type="ECO:0000256" key="8">
    <source>
        <dbReference type="RuleBase" id="RU003857"/>
    </source>
</evidence>
<evidence type="ECO:0000256" key="6">
    <source>
        <dbReference type="ARBA" id="ARBA00023136"/>
    </source>
</evidence>
<organism>
    <name type="scientific">Ixodes scapularis</name>
    <name type="common">Black-legged tick</name>
    <name type="synonym">Deer tick</name>
    <dbReference type="NCBI Taxonomy" id="6945"/>
    <lineage>
        <taxon>Eukaryota</taxon>
        <taxon>Metazoa</taxon>
        <taxon>Ecdysozoa</taxon>
        <taxon>Arthropoda</taxon>
        <taxon>Chelicerata</taxon>
        <taxon>Arachnida</taxon>
        <taxon>Acari</taxon>
        <taxon>Parasitiformes</taxon>
        <taxon>Ixodida</taxon>
        <taxon>Ixodoidea</taxon>
        <taxon>Ixodidae</taxon>
        <taxon>Ixodinae</taxon>
        <taxon>Ixodes</taxon>
    </lineage>
</organism>
<comment type="similarity">
    <text evidence="8">Belongs to the two pore domain potassium channel (TC 1.A.1.8) family.</text>
</comment>
<sequence length="339" mass="35908">MSILWHSLGGSQLPFTGEAILLCAGYGNIAPKTPEGKVVTILYAIVGIPLMLLCLSNIGNILAHSFKFFYSHVCCLICHKADAANAKINTQNAATTQIPSEVLDAVVSVANSVHKGHSVDDGTPTKELRKDPLSPPGSPEKTAPAAPAALSAAGKANNGTAAKHVTTSSVPQDRIPVYLVPVSWQKTLPSRGRRCESSRSQGCTTTSSPLPEALAVTLKPMSWSSVLLLVTGYICFGATLFSFWEKWSFLDGAYFSFITLSTIGFGDFVPGSALFEQGATSTTGQAKLIICCFYLVLGLAIIAMSFNLVQEEVLLKCKDLVRSLKNLVSSDEATSSASS</sequence>
<dbReference type="Gene3D" id="1.10.287.70">
    <property type="match status" value="1"/>
</dbReference>
<evidence type="ECO:0000256" key="7">
    <source>
        <dbReference type="ARBA" id="ARBA00023303"/>
    </source>
</evidence>
<feature type="transmembrane region" description="Helical" evidence="10">
    <location>
        <begin position="41"/>
        <end position="63"/>
    </location>
</feature>
<evidence type="ECO:0000256" key="1">
    <source>
        <dbReference type="ARBA" id="ARBA00004141"/>
    </source>
</evidence>
<accession>B7QHN3</accession>
<feature type="compositionally biased region" description="Basic and acidic residues" evidence="9">
    <location>
        <begin position="117"/>
        <end position="132"/>
    </location>
</feature>
<proteinExistence type="inferred from homology"/>
<dbReference type="PRINTS" id="PR01333">
    <property type="entry name" value="2POREKCHANEL"/>
</dbReference>
<dbReference type="OrthoDB" id="297496at2759"/>
<dbReference type="EMBL" id="ABJB010443431">
    <property type="status" value="NOT_ANNOTATED_CDS"/>
    <property type="molecule type" value="Genomic_DNA"/>
</dbReference>
<feature type="transmembrane region" description="Helical" evidence="10">
    <location>
        <begin position="288"/>
        <end position="309"/>
    </location>
</feature>
<dbReference type="EMBL" id="ABJB010297398">
    <property type="status" value="NOT_ANNOTATED_CDS"/>
    <property type="molecule type" value="Genomic_DNA"/>
</dbReference>
<feature type="domain" description="Potassium channel" evidence="11">
    <location>
        <begin position="229"/>
        <end position="311"/>
    </location>
</feature>
<keyword evidence="2 8" id="KW-0813">Transport</keyword>
<evidence type="ECO:0000256" key="3">
    <source>
        <dbReference type="ARBA" id="ARBA00022692"/>
    </source>
</evidence>
<evidence type="ECO:0000313" key="12">
    <source>
        <dbReference type="EMBL" id="EEC18355.1"/>
    </source>
</evidence>
<gene>
    <name evidence="12" type="ORF">IscW_ISCW023768</name>
</gene>
<feature type="domain" description="Potassium channel" evidence="11">
    <location>
        <begin position="25"/>
        <end position="62"/>
    </location>
</feature>
<dbReference type="PANTHER" id="PTHR11003:SF352">
    <property type="entry name" value="BCDNA.GH04802-RELATED"/>
    <property type="match status" value="1"/>
</dbReference>
<reference evidence="12 14" key="1">
    <citation type="submission" date="2008-03" db="EMBL/GenBank/DDBJ databases">
        <title>Annotation of Ixodes scapularis.</title>
        <authorList>
            <consortium name="Ixodes scapularis Genome Project Consortium"/>
            <person name="Caler E."/>
            <person name="Hannick L.I."/>
            <person name="Bidwell S."/>
            <person name="Joardar V."/>
            <person name="Thiagarajan M."/>
            <person name="Amedeo P."/>
            <person name="Galinsky K.J."/>
            <person name="Schobel S."/>
            <person name="Inman J."/>
            <person name="Hostetler J."/>
            <person name="Miller J."/>
            <person name="Hammond M."/>
            <person name="Megy K."/>
            <person name="Lawson D."/>
            <person name="Kodira C."/>
            <person name="Sutton G."/>
            <person name="Meyer J."/>
            <person name="Hill C.A."/>
            <person name="Birren B."/>
            <person name="Nene V."/>
            <person name="Collins F."/>
            <person name="Alarcon-Chaidez F."/>
            <person name="Wikel S."/>
            <person name="Strausberg R."/>
        </authorList>
    </citation>
    <scope>NUCLEOTIDE SEQUENCE [LARGE SCALE GENOMIC DNA]</scope>
    <source>
        <strain evidence="14">Wikel</strain>
        <strain evidence="12">Wikel colony</strain>
    </source>
</reference>
<dbReference type="GO" id="GO:0015271">
    <property type="term" value="F:outward rectifier potassium channel activity"/>
    <property type="evidence" value="ECO:0000318"/>
    <property type="project" value="GO_Central"/>
</dbReference>
<dbReference type="EnsemblMetazoa" id="ISCW023768-RA">
    <property type="protein sequence ID" value="ISCW023768-PA"/>
    <property type="gene ID" value="ISCW023768"/>
</dbReference>
<dbReference type="GO" id="GO:0005886">
    <property type="term" value="C:plasma membrane"/>
    <property type="evidence" value="ECO:0000318"/>
    <property type="project" value="GO_Central"/>
</dbReference>
<dbReference type="Proteomes" id="UP000001555">
    <property type="component" value="Unassembled WGS sequence"/>
</dbReference>
<dbReference type="PANTHER" id="PTHR11003">
    <property type="entry name" value="POTASSIUM CHANNEL, SUBFAMILY K"/>
    <property type="match status" value="1"/>
</dbReference>
<dbReference type="EMBL" id="ABJB010347548">
    <property type="status" value="NOT_ANNOTATED_CDS"/>
    <property type="molecule type" value="Genomic_DNA"/>
</dbReference>
<evidence type="ECO:0000259" key="11">
    <source>
        <dbReference type="Pfam" id="PF07885"/>
    </source>
</evidence>
<dbReference type="VEuPathDB" id="VectorBase:ISCI023768"/>
<dbReference type="PaxDb" id="6945-B7QHN3"/>
<evidence type="ECO:0000256" key="2">
    <source>
        <dbReference type="ARBA" id="ARBA00022448"/>
    </source>
</evidence>
<dbReference type="VEuPathDB" id="VectorBase:ISCW023768"/>
<evidence type="ECO:0000256" key="10">
    <source>
        <dbReference type="SAM" id="Phobius"/>
    </source>
</evidence>
<evidence type="ECO:0000313" key="14">
    <source>
        <dbReference type="Proteomes" id="UP000001555"/>
    </source>
</evidence>
<comment type="subcellular location">
    <subcellularLocation>
        <location evidence="1">Membrane</location>
        <topology evidence="1">Multi-pass membrane protein</topology>
    </subcellularLocation>
</comment>
<dbReference type="GO" id="GO:0071805">
    <property type="term" value="P:potassium ion transmembrane transport"/>
    <property type="evidence" value="ECO:0000318"/>
    <property type="project" value="GO_Central"/>
</dbReference>
<dbReference type="InterPro" id="IPR013099">
    <property type="entry name" value="K_chnl_dom"/>
</dbReference>
<dbReference type="EMBL" id="DS940670">
    <property type="protein sequence ID" value="EEC18355.1"/>
    <property type="molecule type" value="Genomic_DNA"/>
</dbReference>
<evidence type="ECO:0000256" key="5">
    <source>
        <dbReference type="ARBA" id="ARBA00023065"/>
    </source>
</evidence>
<dbReference type="InParanoid" id="B7QHN3"/>